<dbReference type="HOGENOM" id="CLU_1217629_0_0_2"/>
<proteinExistence type="predicted"/>
<evidence type="ECO:0000256" key="2">
    <source>
        <dbReference type="SAM" id="Phobius"/>
    </source>
</evidence>
<dbReference type="Proteomes" id="UP000009062">
    <property type="component" value="Chromosome"/>
</dbReference>
<evidence type="ECO:0000313" key="3">
    <source>
        <dbReference type="EMBL" id="AFA39451.1"/>
    </source>
</evidence>
<dbReference type="Gene3D" id="3.90.10.10">
    <property type="entry name" value="Cytochrome C3"/>
    <property type="match status" value="2"/>
</dbReference>
<dbReference type="SUPFAM" id="SSF48695">
    <property type="entry name" value="Multiheme cytochromes"/>
    <property type="match status" value="1"/>
</dbReference>
<keyword evidence="4" id="KW-1185">Reference proteome</keyword>
<dbReference type="InterPro" id="IPR051829">
    <property type="entry name" value="Multiheme_Cytochr_ET"/>
</dbReference>
<evidence type="ECO:0000256" key="1">
    <source>
        <dbReference type="ARBA" id="ARBA00022729"/>
    </source>
</evidence>
<keyword evidence="2" id="KW-0472">Membrane</keyword>
<keyword evidence="2" id="KW-0812">Transmembrane</keyword>
<dbReference type="STRING" id="698757.Pogu_1424"/>
<dbReference type="EMBL" id="CP003316">
    <property type="protein sequence ID" value="AFA39451.1"/>
    <property type="molecule type" value="Genomic_DNA"/>
</dbReference>
<accession>H6QAH1</accession>
<reference evidence="3 4" key="1">
    <citation type="journal article" date="2012" name="Stand. Genomic Sci.">
        <title>Complete genome sequence of Pyrobaculum oguniense.</title>
        <authorList>
            <person name="Bernick D.L."/>
            <person name="Karplus K."/>
            <person name="Lui L.M."/>
            <person name="Coker J.K."/>
            <person name="Murphy J.N."/>
            <person name="Chan P.P."/>
            <person name="Cozen A.E."/>
            <person name="Lowe T.M."/>
        </authorList>
    </citation>
    <scope>NUCLEOTIDE SEQUENCE [LARGE SCALE GENOMIC DNA]</scope>
    <source>
        <strain evidence="3 4">TE7</strain>
    </source>
</reference>
<name>H6QAH1_PYROT</name>
<evidence type="ECO:0000313" key="4">
    <source>
        <dbReference type="Proteomes" id="UP000009062"/>
    </source>
</evidence>
<organism evidence="3 4">
    <name type="scientific">Pyrobaculum oguniense (strain DSM 13380 / JCM 10595 / TE7)</name>
    <dbReference type="NCBI Taxonomy" id="698757"/>
    <lineage>
        <taxon>Archaea</taxon>
        <taxon>Thermoproteota</taxon>
        <taxon>Thermoprotei</taxon>
        <taxon>Thermoproteales</taxon>
        <taxon>Thermoproteaceae</taxon>
        <taxon>Pyrobaculum</taxon>
    </lineage>
</organism>
<dbReference type="eggNOG" id="arCOG07617">
    <property type="taxonomic scope" value="Archaea"/>
</dbReference>
<feature type="transmembrane region" description="Helical" evidence="2">
    <location>
        <begin position="12"/>
        <end position="33"/>
    </location>
</feature>
<dbReference type="InterPro" id="IPR036280">
    <property type="entry name" value="Multihaem_cyt_sf"/>
</dbReference>
<keyword evidence="2" id="KW-1133">Transmembrane helix</keyword>
<dbReference type="AlphaFoldDB" id="H6QAH1"/>
<gene>
    <name evidence="3" type="ordered locus">Pogu_1424</name>
</gene>
<sequence length="227" mass="25345">MRLGNKALLLKIMFIAIVVVVLSIPILYAYFMYTPTVNVQCGICHTMRFYVDSISTPHAKYSCLVCHEIDLGSIANMMWKYVAEQPKPEAVFEKYYPHKDLLESCNKCHTEPEKLAIHKSHLSIVETTGTCSICHAIHIQDFLQQSCTKCHPYLDTVEKHMQMHGSTTALLAVENCAKCHSPQSPAFVPPANTCLQGAAEGKSCLACHTQLNPPDITGKRCTSCHYK</sequence>
<keyword evidence="1" id="KW-0732">Signal</keyword>
<dbReference type="KEGG" id="pog:Pogu_1424"/>
<protein>
    <submittedName>
        <fullName evidence="3">Uncharacterized protein</fullName>
    </submittedName>
</protein>
<dbReference type="PANTHER" id="PTHR35038">
    <property type="entry name" value="DISSIMILATORY SULFITE REDUCTASE SIRA"/>
    <property type="match status" value="1"/>
</dbReference>
<dbReference type="PANTHER" id="PTHR35038:SF10">
    <property type="entry name" value="HIGH-MOLECULAR-WEIGHT CYTOCHROME C"/>
    <property type="match status" value="1"/>
</dbReference>